<comment type="caution">
    <text evidence="2">The sequence shown here is derived from an EMBL/GenBank/DDBJ whole genome shotgun (WGS) entry which is preliminary data.</text>
</comment>
<name>A0A845AG98_9SPHN</name>
<dbReference type="Proteomes" id="UP000439780">
    <property type="component" value="Unassembled WGS sequence"/>
</dbReference>
<protein>
    <submittedName>
        <fullName evidence="2">Uncharacterized protein</fullName>
    </submittedName>
</protein>
<gene>
    <name evidence="2" type="ORF">GRI58_01910</name>
</gene>
<proteinExistence type="predicted"/>
<evidence type="ECO:0000313" key="3">
    <source>
        <dbReference type="Proteomes" id="UP000439780"/>
    </source>
</evidence>
<dbReference type="OrthoDB" id="7392270at2"/>
<keyword evidence="3" id="KW-1185">Reference proteome</keyword>
<accession>A0A845AG98</accession>
<organism evidence="2 3">
    <name type="scientific">Qipengyuania algicida</name>
    <dbReference type="NCBI Taxonomy" id="1836209"/>
    <lineage>
        <taxon>Bacteria</taxon>
        <taxon>Pseudomonadati</taxon>
        <taxon>Pseudomonadota</taxon>
        <taxon>Alphaproteobacteria</taxon>
        <taxon>Sphingomonadales</taxon>
        <taxon>Erythrobacteraceae</taxon>
        <taxon>Qipengyuania</taxon>
    </lineage>
</organism>
<dbReference type="EMBL" id="WTYA01000001">
    <property type="protein sequence ID" value="MXP27576.1"/>
    <property type="molecule type" value="Genomic_DNA"/>
</dbReference>
<dbReference type="AlphaFoldDB" id="A0A845AG98"/>
<reference evidence="2 3" key="1">
    <citation type="submission" date="2019-12" db="EMBL/GenBank/DDBJ databases">
        <title>Genomic-based taxomic classification of the family Erythrobacteraceae.</title>
        <authorList>
            <person name="Xu L."/>
        </authorList>
    </citation>
    <scope>NUCLEOTIDE SEQUENCE [LARGE SCALE GENOMIC DNA]</scope>
    <source>
        <strain evidence="2 3">KEMB 9005-328</strain>
    </source>
</reference>
<evidence type="ECO:0000313" key="2">
    <source>
        <dbReference type="EMBL" id="MXP27576.1"/>
    </source>
</evidence>
<feature type="region of interest" description="Disordered" evidence="1">
    <location>
        <begin position="45"/>
        <end position="72"/>
    </location>
</feature>
<evidence type="ECO:0000256" key="1">
    <source>
        <dbReference type="SAM" id="MobiDB-lite"/>
    </source>
</evidence>
<sequence>MIVPGLCLVACSNSSDPAAHSQAAPDSMAQMDHSAHAAQTLARNGGIPGTLAPFGEGYPESGDPCRRLGESSATSNWLDDDAVLVGCAKAEDAKPLGGKIVDTVQGVTILSIPMAEADIPHNSHDVLVPGTDFNATTTLKCGMDRAKPTESCPAGVKRNWGIDGTAMVVVTKPDGRKRALFFRDGKPLNADSSQADSSAGWTFTGIRKGDEVTIHFGPETYVVPDALVEGG</sequence>